<reference evidence="9 10" key="1">
    <citation type="submission" date="2023-11" db="EMBL/GenBank/DDBJ databases">
        <title>Dfirmibasis_genome.</title>
        <authorList>
            <person name="Edelbroek B."/>
            <person name="Kjellin J."/>
            <person name="Jerlstrom-Hultqvist J."/>
            <person name="Soderbom F."/>
        </authorList>
    </citation>
    <scope>NUCLEOTIDE SEQUENCE [LARGE SCALE GENOMIC DNA]</scope>
    <source>
        <strain evidence="9 10">TNS-C-14</strain>
    </source>
</reference>
<gene>
    <name evidence="9" type="ORF">RB653_009337</name>
</gene>
<organism evidence="9 10">
    <name type="scientific">Dictyostelium firmibasis</name>
    <dbReference type="NCBI Taxonomy" id="79012"/>
    <lineage>
        <taxon>Eukaryota</taxon>
        <taxon>Amoebozoa</taxon>
        <taxon>Evosea</taxon>
        <taxon>Eumycetozoa</taxon>
        <taxon>Dictyostelia</taxon>
        <taxon>Dictyosteliales</taxon>
        <taxon>Dictyosteliaceae</taxon>
        <taxon>Dictyostelium</taxon>
    </lineage>
</organism>
<dbReference type="Gene3D" id="1.20.1250.20">
    <property type="entry name" value="MFS general substrate transporter like domains"/>
    <property type="match status" value="2"/>
</dbReference>
<feature type="transmembrane region" description="Helical" evidence="7">
    <location>
        <begin position="165"/>
        <end position="183"/>
    </location>
</feature>
<dbReference type="Pfam" id="PF12832">
    <property type="entry name" value="MFS_1_like"/>
    <property type="match status" value="1"/>
</dbReference>
<feature type="transmembrane region" description="Helical" evidence="7">
    <location>
        <begin position="78"/>
        <end position="94"/>
    </location>
</feature>
<feature type="transmembrane region" description="Helical" evidence="7">
    <location>
        <begin position="17"/>
        <end position="39"/>
    </location>
</feature>
<protein>
    <recommendedName>
        <fullName evidence="8">Major facilitator superfamily associated domain-containing protein</fullName>
    </recommendedName>
</protein>
<sequence>MGESILNSFKKHTNIKLLYFFEFASLSCFQPFISIYLNSKQLKPSIIGIITCLIPFLSFLSSPFWANISDRFGIQKKIVIVNSLLSMIALLLLIPTGDNIVGIFILIGLYSIVSSPICPIVDSLVLKDLGEDSKLYGQQRLFGAISYGIVAFFTGMVINHFSMNYLYVIYAFWMVVFLIFYVFNQTKYGSKLKLTNSINSFKKLINEKTIGGTDENNDTEIDVITPGNPYDENSKGSTLKQSKSNSNIISSNDIVQSNENLIENEREDQLEQDLEMDEIGSLVFSSNNNSSQDLGEAILSSQNDNNNNNNNNNNTNEVLLKDGADFIKNEPITNGGDVEEIPIDLMYSEEKLTNKQVMKNIVKNPQMMIFLFAMVICGMTSNIISNFLFLFLKDHKNASNFLLGSTLPFTVVMELPFFFFGKQLLEKAGVTNMIIIGHSAYIIRLCLYNIFAIDSISAWFVLPIETLHGIAFATLWGAGVELSSQMAPKGYEAFYQGIFSGIYCGLGSGIGSIIGGFLYEHKSAFFLFRFTALITIVSLVVFTLSQLFYSRKQSNKSGIISQSHF</sequence>
<feature type="transmembrane region" description="Helical" evidence="7">
    <location>
        <begin position="368"/>
        <end position="392"/>
    </location>
</feature>
<feature type="transmembrane region" description="Helical" evidence="7">
    <location>
        <begin position="432"/>
        <end position="451"/>
    </location>
</feature>
<feature type="transmembrane region" description="Helical" evidence="7">
    <location>
        <begin position="100"/>
        <end position="121"/>
    </location>
</feature>
<evidence type="ECO:0000256" key="5">
    <source>
        <dbReference type="ARBA" id="ARBA00023136"/>
    </source>
</evidence>
<dbReference type="GO" id="GO:0016020">
    <property type="term" value="C:membrane"/>
    <property type="evidence" value="ECO:0007669"/>
    <property type="project" value="UniProtKB-SubCell"/>
</dbReference>
<evidence type="ECO:0000256" key="6">
    <source>
        <dbReference type="SAM" id="MobiDB-lite"/>
    </source>
</evidence>
<dbReference type="EMBL" id="JAVFKY010000003">
    <property type="protein sequence ID" value="KAK5579652.1"/>
    <property type="molecule type" value="Genomic_DNA"/>
</dbReference>
<dbReference type="Proteomes" id="UP001344447">
    <property type="component" value="Unassembled WGS sequence"/>
</dbReference>
<dbReference type="AlphaFoldDB" id="A0AAN7YXB0"/>
<evidence type="ECO:0000313" key="9">
    <source>
        <dbReference type="EMBL" id="KAK5579652.1"/>
    </source>
</evidence>
<dbReference type="InterPro" id="IPR036259">
    <property type="entry name" value="MFS_trans_sf"/>
</dbReference>
<accession>A0AAN7YXB0</accession>
<evidence type="ECO:0000256" key="3">
    <source>
        <dbReference type="ARBA" id="ARBA00022692"/>
    </source>
</evidence>
<dbReference type="InterPro" id="IPR024989">
    <property type="entry name" value="MFS_assoc_dom"/>
</dbReference>
<feature type="transmembrane region" description="Helical" evidence="7">
    <location>
        <begin position="498"/>
        <end position="519"/>
    </location>
</feature>
<dbReference type="PANTHER" id="PTHR16172">
    <property type="entry name" value="MAJOR FACILITATOR SUPERFAMILY DOMAIN-CONTAINING PROTEIN 6-LIKE"/>
    <property type="match status" value="1"/>
</dbReference>
<dbReference type="SUPFAM" id="SSF103473">
    <property type="entry name" value="MFS general substrate transporter"/>
    <property type="match status" value="1"/>
</dbReference>
<name>A0AAN7YXB0_9MYCE</name>
<evidence type="ECO:0000256" key="1">
    <source>
        <dbReference type="ARBA" id="ARBA00004141"/>
    </source>
</evidence>
<feature type="region of interest" description="Disordered" evidence="6">
    <location>
        <begin position="215"/>
        <end position="245"/>
    </location>
</feature>
<feature type="domain" description="Major facilitator superfamily associated" evidence="8">
    <location>
        <begin position="12"/>
        <end position="530"/>
    </location>
</feature>
<feature type="transmembrane region" description="Helical" evidence="7">
    <location>
        <begin position="45"/>
        <end position="66"/>
    </location>
</feature>
<comment type="subcellular location">
    <subcellularLocation>
        <location evidence="1">Membrane</location>
        <topology evidence="1">Multi-pass membrane protein</topology>
    </subcellularLocation>
</comment>
<proteinExistence type="inferred from homology"/>
<evidence type="ECO:0000256" key="7">
    <source>
        <dbReference type="SAM" id="Phobius"/>
    </source>
</evidence>
<keyword evidence="3 7" id="KW-0812">Transmembrane</keyword>
<comment type="caution">
    <text evidence="9">The sequence shown here is derived from an EMBL/GenBank/DDBJ whole genome shotgun (WGS) entry which is preliminary data.</text>
</comment>
<keyword evidence="4 7" id="KW-1133">Transmembrane helix</keyword>
<evidence type="ECO:0000256" key="2">
    <source>
        <dbReference type="ARBA" id="ARBA00005241"/>
    </source>
</evidence>
<dbReference type="PANTHER" id="PTHR16172:SF40">
    <property type="entry name" value="MAJOR FACILITATOR SUPERFAMILY ASSOCIATED DOMAIN-CONTAINING PROTEIN"/>
    <property type="match status" value="1"/>
</dbReference>
<feature type="transmembrane region" description="Helical" evidence="7">
    <location>
        <begin position="525"/>
        <end position="549"/>
    </location>
</feature>
<evidence type="ECO:0000259" key="8">
    <source>
        <dbReference type="Pfam" id="PF12832"/>
    </source>
</evidence>
<feature type="transmembrane region" description="Helical" evidence="7">
    <location>
        <begin position="398"/>
        <end position="420"/>
    </location>
</feature>
<feature type="transmembrane region" description="Helical" evidence="7">
    <location>
        <begin position="141"/>
        <end position="159"/>
    </location>
</feature>
<evidence type="ECO:0000313" key="10">
    <source>
        <dbReference type="Proteomes" id="UP001344447"/>
    </source>
</evidence>
<evidence type="ECO:0000256" key="4">
    <source>
        <dbReference type="ARBA" id="ARBA00022989"/>
    </source>
</evidence>
<dbReference type="InterPro" id="IPR051717">
    <property type="entry name" value="MFS_MFSD6"/>
</dbReference>
<keyword evidence="10" id="KW-1185">Reference proteome</keyword>
<comment type="similarity">
    <text evidence="2">Belongs to the major facilitator superfamily. MFSD6 family.</text>
</comment>
<keyword evidence="5 7" id="KW-0472">Membrane</keyword>